<dbReference type="Gramene" id="AET7Gv20087600.7">
    <property type="protein sequence ID" value="AET7Gv20087600.7"/>
    <property type="gene ID" value="AET7Gv20087600"/>
</dbReference>
<sequence length="59" mass="6421">MLGARALYRSVNSPLEKNILLVSHARLNAAIAVPPAYYAHLVPSGLDFTRSWIPRTAGC</sequence>
<evidence type="ECO:0000313" key="2">
    <source>
        <dbReference type="Proteomes" id="UP000015105"/>
    </source>
</evidence>
<reference evidence="1" key="3">
    <citation type="journal article" date="2017" name="Nature">
        <title>Genome sequence of the progenitor of the wheat D genome Aegilops tauschii.</title>
        <authorList>
            <person name="Luo M.C."/>
            <person name="Gu Y.Q."/>
            <person name="Puiu D."/>
            <person name="Wang H."/>
            <person name="Twardziok S.O."/>
            <person name="Deal K.R."/>
            <person name="Huo N."/>
            <person name="Zhu T."/>
            <person name="Wang L."/>
            <person name="Wang Y."/>
            <person name="McGuire P.E."/>
            <person name="Liu S."/>
            <person name="Long H."/>
            <person name="Ramasamy R.K."/>
            <person name="Rodriguez J.C."/>
            <person name="Van S.L."/>
            <person name="Yuan L."/>
            <person name="Wang Z."/>
            <person name="Xia Z."/>
            <person name="Xiao L."/>
            <person name="Anderson O.D."/>
            <person name="Ouyang S."/>
            <person name="Liang Y."/>
            <person name="Zimin A.V."/>
            <person name="Pertea G."/>
            <person name="Qi P."/>
            <person name="Bennetzen J.L."/>
            <person name="Dai X."/>
            <person name="Dawson M.W."/>
            <person name="Muller H.G."/>
            <person name="Kugler K."/>
            <person name="Rivarola-Duarte L."/>
            <person name="Spannagl M."/>
            <person name="Mayer K.F.X."/>
            <person name="Lu F.H."/>
            <person name="Bevan M.W."/>
            <person name="Leroy P."/>
            <person name="Li P."/>
            <person name="You F.M."/>
            <person name="Sun Q."/>
            <person name="Liu Z."/>
            <person name="Lyons E."/>
            <person name="Wicker T."/>
            <person name="Salzberg S.L."/>
            <person name="Devos K.M."/>
            <person name="Dvorak J."/>
        </authorList>
    </citation>
    <scope>NUCLEOTIDE SEQUENCE [LARGE SCALE GENOMIC DNA]</scope>
    <source>
        <strain evidence="1">cv. AL8/78</strain>
    </source>
</reference>
<dbReference type="EnsemblPlants" id="AET7Gv20087600.7">
    <property type="protein sequence ID" value="AET7Gv20087600.7"/>
    <property type="gene ID" value="AET7Gv20087600"/>
</dbReference>
<reference evidence="2" key="2">
    <citation type="journal article" date="2017" name="Nat. Plants">
        <title>The Aegilops tauschii genome reveals multiple impacts of transposons.</title>
        <authorList>
            <person name="Zhao G."/>
            <person name="Zou C."/>
            <person name="Li K."/>
            <person name="Wang K."/>
            <person name="Li T."/>
            <person name="Gao L."/>
            <person name="Zhang X."/>
            <person name="Wang H."/>
            <person name="Yang Z."/>
            <person name="Liu X."/>
            <person name="Jiang W."/>
            <person name="Mao L."/>
            <person name="Kong X."/>
            <person name="Jiao Y."/>
            <person name="Jia J."/>
        </authorList>
    </citation>
    <scope>NUCLEOTIDE SEQUENCE [LARGE SCALE GENOMIC DNA]</scope>
    <source>
        <strain evidence="2">cv. AL8/78</strain>
    </source>
</reference>
<evidence type="ECO:0000313" key="1">
    <source>
        <dbReference type="EnsemblPlants" id="AET7Gv20087600.7"/>
    </source>
</evidence>
<reference evidence="1" key="5">
    <citation type="journal article" date="2021" name="G3 (Bethesda)">
        <title>Aegilops tauschii genome assembly Aet v5.0 features greater sequence contiguity and improved annotation.</title>
        <authorList>
            <person name="Wang L."/>
            <person name="Zhu T."/>
            <person name="Rodriguez J.C."/>
            <person name="Deal K.R."/>
            <person name="Dubcovsky J."/>
            <person name="McGuire P.E."/>
            <person name="Lux T."/>
            <person name="Spannagl M."/>
            <person name="Mayer K.F.X."/>
            <person name="Baldrich P."/>
            <person name="Meyers B.C."/>
            <person name="Huo N."/>
            <person name="Gu Y.Q."/>
            <person name="Zhou H."/>
            <person name="Devos K.M."/>
            <person name="Bennetzen J.L."/>
            <person name="Unver T."/>
            <person name="Budak H."/>
            <person name="Gulick P.J."/>
            <person name="Galiba G."/>
            <person name="Kalapos B."/>
            <person name="Nelson D.R."/>
            <person name="Li P."/>
            <person name="You F.M."/>
            <person name="Luo M.C."/>
            <person name="Dvorak J."/>
        </authorList>
    </citation>
    <scope>NUCLEOTIDE SEQUENCE [LARGE SCALE GENOMIC DNA]</scope>
    <source>
        <strain evidence="1">cv. AL8/78</strain>
    </source>
</reference>
<dbReference type="AlphaFoldDB" id="A0A453QFP8"/>
<organism evidence="1 2">
    <name type="scientific">Aegilops tauschii subsp. strangulata</name>
    <name type="common">Goatgrass</name>
    <dbReference type="NCBI Taxonomy" id="200361"/>
    <lineage>
        <taxon>Eukaryota</taxon>
        <taxon>Viridiplantae</taxon>
        <taxon>Streptophyta</taxon>
        <taxon>Embryophyta</taxon>
        <taxon>Tracheophyta</taxon>
        <taxon>Spermatophyta</taxon>
        <taxon>Magnoliopsida</taxon>
        <taxon>Liliopsida</taxon>
        <taxon>Poales</taxon>
        <taxon>Poaceae</taxon>
        <taxon>BOP clade</taxon>
        <taxon>Pooideae</taxon>
        <taxon>Triticodae</taxon>
        <taxon>Triticeae</taxon>
        <taxon>Triticinae</taxon>
        <taxon>Aegilops</taxon>
    </lineage>
</organism>
<reference evidence="1" key="4">
    <citation type="submission" date="2019-03" db="UniProtKB">
        <authorList>
            <consortium name="EnsemblPlants"/>
        </authorList>
    </citation>
    <scope>IDENTIFICATION</scope>
</reference>
<accession>A0A453QFP8</accession>
<dbReference type="Proteomes" id="UP000015105">
    <property type="component" value="Chromosome 7D"/>
</dbReference>
<protein>
    <submittedName>
        <fullName evidence="1">Uncharacterized protein</fullName>
    </submittedName>
</protein>
<reference evidence="2" key="1">
    <citation type="journal article" date="2014" name="Science">
        <title>Ancient hybridizations among the ancestral genomes of bread wheat.</title>
        <authorList>
            <consortium name="International Wheat Genome Sequencing Consortium,"/>
            <person name="Marcussen T."/>
            <person name="Sandve S.R."/>
            <person name="Heier L."/>
            <person name="Spannagl M."/>
            <person name="Pfeifer M."/>
            <person name="Jakobsen K.S."/>
            <person name="Wulff B.B."/>
            <person name="Steuernagel B."/>
            <person name="Mayer K.F."/>
            <person name="Olsen O.A."/>
        </authorList>
    </citation>
    <scope>NUCLEOTIDE SEQUENCE [LARGE SCALE GENOMIC DNA]</scope>
    <source>
        <strain evidence="2">cv. AL8/78</strain>
    </source>
</reference>
<keyword evidence="2" id="KW-1185">Reference proteome</keyword>
<name>A0A453QFP8_AEGTS</name>
<proteinExistence type="predicted"/>